<evidence type="ECO:0000313" key="3">
    <source>
        <dbReference type="Proteomes" id="UP001630127"/>
    </source>
</evidence>
<feature type="coiled-coil region" evidence="1">
    <location>
        <begin position="56"/>
        <end position="90"/>
    </location>
</feature>
<dbReference type="PANTHER" id="PTHR37226:SF4">
    <property type="entry name" value="GOLGIN FAMILY A PROTEIN"/>
    <property type="match status" value="1"/>
</dbReference>
<accession>A0ABD2YMC8</accession>
<keyword evidence="1" id="KW-0175">Coiled coil</keyword>
<gene>
    <name evidence="2" type="ORF">ACH5RR_032824</name>
</gene>
<dbReference type="Proteomes" id="UP001630127">
    <property type="component" value="Unassembled WGS sequence"/>
</dbReference>
<keyword evidence="3" id="KW-1185">Reference proteome</keyword>
<organism evidence="2 3">
    <name type="scientific">Cinchona calisaya</name>
    <dbReference type="NCBI Taxonomy" id="153742"/>
    <lineage>
        <taxon>Eukaryota</taxon>
        <taxon>Viridiplantae</taxon>
        <taxon>Streptophyta</taxon>
        <taxon>Embryophyta</taxon>
        <taxon>Tracheophyta</taxon>
        <taxon>Spermatophyta</taxon>
        <taxon>Magnoliopsida</taxon>
        <taxon>eudicotyledons</taxon>
        <taxon>Gunneridae</taxon>
        <taxon>Pentapetalae</taxon>
        <taxon>asterids</taxon>
        <taxon>lamiids</taxon>
        <taxon>Gentianales</taxon>
        <taxon>Rubiaceae</taxon>
        <taxon>Cinchonoideae</taxon>
        <taxon>Cinchoneae</taxon>
        <taxon>Cinchona</taxon>
    </lineage>
</organism>
<protein>
    <submittedName>
        <fullName evidence="2">Uncharacterized protein</fullName>
    </submittedName>
</protein>
<evidence type="ECO:0000313" key="2">
    <source>
        <dbReference type="EMBL" id="KAL3507442.1"/>
    </source>
</evidence>
<comment type="caution">
    <text evidence="2">The sequence shown here is derived from an EMBL/GenBank/DDBJ whole genome shotgun (WGS) entry which is preliminary data.</text>
</comment>
<dbReference type="PANTHER" id="PTHR37226">
    <property type="entry name" value="GOLGIN FAMILY A PROTEIN"/>
    <property type="match status" value="1"/>
</dbReference>
<evidence type="ECO:0000256" key="1">
    <source>
        <dbReference type="SAM" id="Coils"/>
    </source>
</evidence>
<reference evidence="2 3" key="1">
    <citation type="submission" date="2024-11" db="EMBL/GenBank/DDBJ databases">
        <title>A near-complete genome assembly of Cinchona calisaya.</title>
        <authorList>
            <person name="Lian D.C."/>
            <person name="Zhao X.W."/>
            <person name="Wei L."/>
        </authorList>
    </citation>
    <scope>NUCLEOTIDE SEQUENCE [LARGE SCALE GENOMIC DNA]</scope>
    <source>
        <tissue evidence="2">Nenye</tissue>
    </source>
</reference>
<feature type="coiled-coil region" evidence="1">
    <location>
        <begin position="153"/>
        <end position="187"/>
    </location>
</feature>
<dbReference type="EMBL" id="JBJUIK010000013">
    <property type="protein sequence ID" value="KAL3507442.1"/>
    <property type="molecule type" value="Genomic_DNA"/>
</dbReference>
<sequence length="218" mass="25905">MGGYQAKYKTIPSHKVVEGLKYKVKLLQGEVNEIICMRDAEIRAYEREMMVFAIKEAEWKKEKKKLREEVKKLRKRLEHGEERFKGMENELIVDKSGKELQFLGPNFLFEQIREEQAMRDDAIEKWKLLYFAIKIELDDLIQRTNQGEGLCWRAEAEAMLEELQRELMAKEKTTELLQAQIASMKQEESKWKREVDTLRQCLRIACHNKKGKKMAKHI</sequence>
<dbReference type="AlphaFoldDB" id="A0ABD2YMC8"/>
<proteinExistence type="predicted"/>
<name>A0ABD2YMC8_9GENT</name>